<reference evidence="3" key="1">
    <citation type="submission" date="2024-02" db="UniProtKB">
        <authorList>
            <consortium name="WormBaseParasite"/>
        </authorList>
    </citation>
    <scope>IDENTIFICATION</scope>
</reference>
<proteinExistence type="predicted"/>
<protein>
    <submittedName>
        <fullName evidence="3">BTB domain-containing protein</fullName>
    </submittedName>
</protein>
<dbReference type="Gene3D" id="3.30.710.10">
    <property type="entry name" value="Potassium Channel Kv1.1, Chain A"/>
    <property type="match status" value="1"/>
</dbReference>
<keyword evidence="2" id="KW-1185">Reference proteome</keyword>
<dbReference type="InterPro" id="IPR011333">
    <property type="entry name" value="SKP1/BTB/POZ_sf"/>
</dbReference>
<organism evidence="2 3">
    <name type="scientific">Mesorhabditis belari</name>
    <dbReference type="NCBI Taxonomy" id="2138241"/>
    <lineage>
        <taxon>Eukaryota</taxon>
        <taxon>Metazoa</taxon>
        <taxon>Ecdysozoa</taxon>
        <taxon>Nematoda</taxon>
        <taxon>Chromadorea</taxon>
        <taxon>Rhabditida</taxon>
        <taxon>Rhabditina</taxon>
        <taxon>Rhabditomorpha</taxon>
        <taxon>Rhabditoidea</taxon>
        <taxon>Rhabditidae</taxon>
        <taxon>Mesorhabditinae</taxon>
        <taxon>Mesorhabditis</taxon>
    </lineage>
</organism>
<name>A0AAF3FCJ2_9BILA</name>
<dbReference type="CDD" id="cd18186">
    <property type="entry name" value="BTB_POZ_ZBTB_KLHL-like"/>
    <property type="match status" value="1"/>
</dbReference>
<dbReference type="InterPro" id="IPR000210">
    <property type="entry name" value="BTB/POZ_dom"/>
</dbReference>
<dbReference type="Pfam" id="PF00651">
    <property type="entry name" value="BTB"/>
    <property type="match status" value="1"/>
</dbReference>
<dbReference type="AlphaFoldDB" id="A0AAF3FCJ2"/>
<evidence type="ECO:0000259" key="1">
    <source>
        <dbReference type="PROSITE" id="PS50097"/>
    </source>
</evidence>
<evidence type="ECO:0000313" key="2">
    <source>
        <dbReference type="Proteomes" id="UP000887575"/>
    </source>
</evidence>
<feature type="domain" description="BTB" evidence="1">
    <location>
        <begin position="47"/>
        <end position="111"/>
    </location>
</feature>
<evidence type="ECO:0000313" key="3">
    <source>
        <dbReference type="WBParaSite" id="MBELARI_LOCUS4544"/>
    </source>
</evidence>
<dbReference type="PROSITE" id="PS50097">
    <property type="entry name" value="BTB"/>
    <property type="match status" value="1"/>
</dbReference>
<dbReference type="WBParaSite" id="MBELARI_LOCUS4544">
    <property type="protein sequence ID" value="MBELARI_LOCUS4544"/>
    <property type="gene ID" value="MBELARI_LOCUS4544"/>
</dbReference>
<dbReference type="SUPFAM" id="SSF54695">
    <property type="entry name" value="POZ domain"/>
    <property type="match status" value="1"/>
</dbReference>
<dbReference type="Proteomes" id="UP000887575">
    <property type="component" value="Unassembled WGS sequence"/>
</dbReference>
<sequence>MDTNRSLPDNTPKKHLTLKVDNYEKHLLSIGQYLIGQRAIGDDNNSYDLELIFNDGHSELCHSVVLAAHSQKIAKILKDEDLDNIRVFWDESSMIVPLLDFVYTGKFEIDVHKIPALIRLSSCIGVSALVSILGDKLAEVSNESAKMNLIAIDAAFDPNTFPNMRIENLSLIASHFLKHSFALSASEIANLPDEFVKFLVSTKHFTTSEKLTAINIALLWLNSDGGVNAQRSDIICQNAQFASFEDGSNLLFRQDLYQCLQKYGSQLFVGRDETGAVYVSKADPLALQPDLIPSIQNFQQAIKTDQSISDSSLLPYQESRLQSLIEEMIEKTARLPDPFIEKVVPVIPYKEPVEEAAFPRDNAIATTASMYLEPNESIDQVKGELFGTKEHGAQMCKSELTFSEYFLSNENLSAATSEYCF</sequence>
<accession>A0AAF3FCJ2</accession>